<dbReference type="SMART" id="SM00052">
    <property type="entry name" value="EAL"/>
    <property type="match status" value="1"/>
</dbReference>
<protein>
    <submittedName>
        <fullName evidence="2">EAL domain-containing protein</fullName>
    </submittedName>
</protein>
<dbReference type="RefSeq" id="WP_146300615.1">
    <property type="nucleotide sequence ID" value="NZ_CP042301.2"/>
</dbReference>
<dbReference type="Proteomes" id="UP000321389">
    <property type="component" value="Chromosome"/>
</dbReference>
<evidence type="ECO:0000313" key="2">
    <source>
        <dbReference type="EMBL" id="QDZ01974.1"/>
    </source>
</evidence>
<dbReference type="OrthoDB" id="1673646at2"/>
<dbReference type="EMBL" id="CP042301">
    <property type="protein sequence ID" value="QDZ01974.1"/>
    <property type="molecule type" value="Genomic_DNA"/>
</dbReference>
<organism evidence="2 3">
    <name type="scientific">Nitratireductor mangrovi</name>
    <dbReference type="NCBI Taxonomy" id="2599600"/>
    <lineage>
        <taxon>Bacteria</taxon>
        <taxon>Pseudomonadati</taxon>
        <taxon>Pseudomonadota</taxon>
        <taxon>Alphaproteobacteria</taxon>
        <taxon>Hyphomicrobiales</taxon>
        <taxon>Phyllobacteriaceae</taxon>
        <taxon>Nitratireductor</taxon>
    </lineage>
</organism>
<dbReference type="InterPro" id="IPR001633">
    <property type="entry name" value="EAL_dom"/>
</dbReference>
<dbReference type="PANTHER" id="PTHR33121:SF76">
    <property type="entry name" value="SIGNALING PROTEIN"/>
    <property type="match status" value="1"/>
</dbReference>
<proteinExistence type="predicted"/>
<dbReference type="GO" id="GO:0071111">
    <property type="term" value="F:cyclic-guanylate-specific phosphodiesterase activity"/>
    <property type="evidence" value="ECO:0007669"/>
    <property type="project" value="InterPro"/>
</dbReference>
<evidence type="ECO:0000313" key="3">
    <source>
        <dbReference type="Proteomes" id="UP000321389"/>
    </source>
</evidence>
<name>A0A5B8L1T0_9HYPH</name>
<dbReference type="PANTHER" id="PTHR33121">
    <property type="entry name" value="CYCLIC DI-GMP PHOSPHODIESTERASE PDEF"/>
    <property type="match status" value="1"/>
</dbReference>
<evidence type="ECO:0000259" key="1">
    <source>
        <dbReference type="PROSITE" id="PS50883"/>
    </source>
</evidence>
<dbReference type="PROSITE" id="PS50883">
    <property type="entry name" value="EAL"/>
    <property type="match status" value="1"/>
</dbReference>
<dbReference type="KEGG" id="niy:FQ775_17200"/>
<dbReference type="InterPro" id="IPR035919">
    <property type="entry name" value="EAL_sf"/>
</dbReference>
<dbReference type="Gene3D" id="3.20.20.450">
    <property type="entry name" value="EAL domain"/>
    <property type="match status" value="1"/>
</dbReference>
<dbReference type="Pfam" id="PF00563">
    <property type="entry name" value="EAL"/>
    <property type="match status" value="1"/>
</dbReference>
<dbReference type="CDD" id="cd01948">
    <property type="entry name" value="EAL"/>
    <property type="match status" value="1"/>
</dbReference>
<keyword evidence="3" id="KW-1185">Reference proteome</keyword>
<dbReference type="InterPro" id="IPR050706">
    <property type="entry name" value="Cyclic-di-GMP_PDE-like"/>
</dbReference>
<sequence length="272" mass="29670">MTADFSFNIDEVGIAYGRFQELRLKSCYQPLFRVEDDNLVPFAVEALVIAFTAGKAVPATSLFERAEKSEREALERLCRVLHMRNYANIGVDGLELFFNADPAMSDVDVEHLEWLFIENAIPPGLVVCEITEGAGPGRERVAALVRRVRQAGMRVALDDFGAGHSTPARLRLIKPDIVKIDAVWFQKAVADDEARGLLPGLFSHFHDLGCRVLVEGIETAEHLETAVSAGGDFVQGFLIARPALAGTIFDDAPVALASLAPALGQGQLAERR</sequence>
<feature type="domain" description="EAL" evidence="1">
    <location>
        <begin position="5"/>
        <end position="256"/>
    </location>
</feature>
<dbReference type="SUPFAM" id="SSF141868">
    <property type="entry name" value="EAL domain-like"/>
    <property type="match status" value="1"/>
</dbReference>
<reference evidence="2" key="1">
    <citation type="submission" date="2020-04" db="EMBL/GenBank/DDBJ databases">
        <title>Nitratireductor sp. nov. isolated from mangrove soil.</title>
        <authorList>
            <person name="Ye Y."/>
        </authorList>
    </citation>
    <scope>NUCLEOTIDE SEQUENCE</scope>
    <source>
        <strain evidence="2">SY7</strain>
    </source>
</reference>
<accession>A0A5B8L1T0</accession>
<dbReference type="AlphaFoldDB" id="A0A5B8L1T0"/>
<gene>
    <name evidence="2" type="ORF">FQ775_17200</name>
</gene>